<name>A0ABN8J0Z2_9NEOP</name>
<reference evidence="1" key="1">
    <citation type="submission" date="2022-03" db="EMBL/GenBank/DDBJ databases">
        <authorList>
            <person name="Martin H S."/>
        </authorList>
    </citation>
    <scope>NUCLEOTIDE SEQUENCE</scope>
</reference>
<sequence length="158" mass="17831">MDAARRRDYANAPTLSWVQWLARSAIVARQTHRFRHDAHALRAADGIGRKRPRYCNIPPVDLSRVERRCVNIIREAVYHGGGAFAIAAVNLAARPTAQSADGASGMSRARARIKRCTRMSRRRISAPSPELGLLVRGIRLIYGRDELSEEARSRCWLW</sequence>
<dbReference type="EMBL" id="OW152819">
    <property type="protein sequence ID" value="CAH2073266.1"/>
    <property type="molecule type" value="Genomic_DNA"/>
</dbReference>
<gene>
    <name evidence="1" type="ORF">IPOD504_LOCUS15558</name>
</gene>
<proteinExistence type="predicted"/>
<organism evidence="1 2">
    <name type="scientific">Iphiclides podalirius</name>
    <name type="common">scarce swallowtail</name>
    <dbReference type="NCBI Taxonomy" id="110791"/>
    <lineage>
        <taxon>Eukaryota</taxon>
        <taxon>Metazoa</taxon>
        <taxon>Ecdysozoa</taxon>
        <taxon>Arthropoda</taxon>
        <taxon>Hexapoda</taxon>
        <taxon>Insecta</taxon>
        <taxon>Pterygota</taxon>
        <taxon>Neoptera</taxon>
        <taxon>Endopterygota</taxon>
        <taxon>Lepidoptera</taxon>
        <taxon>Glossata</taxon>
        <taxon>Ditrysia</taxon>
        <taxon>Papilionoidea</taxon>
        <taxon>Papilionidae</taxon>
        <taxon>Papilioninae</taxon>
        <taxon>Iphiclides</taxon>
    </lineage>
</organism>
<evidence type="ECO:0000313" key="2">
    <source>
        <dbReference type="Proteomes" id="UP000837857"/>
    </source>
</evidence>
<dbReference type="Proteomes" id="UP000837857">
    <property type="component" value="Chromosome 7"/>
</dbReference>
<protein>
    <recommendedName>
        <fullName evidence="3">Ribosomal protein S14</fullName>
    </recommendedName>
</protein>
<keyword evidence="2" id="KW-1185">Reference proteome</keyword>
<evidence type="ECO:0008006" key="3">
    <source>
        <dbReference type="Google" id="ProtNLM"/>
    </source>
</evidence>
<evidence type="ECO:0000313" key="1">
    <source>
        <dbReference type="EMBL" id="CAH2073266.1"/>
    </source>
</evidence>
<feature type="non-terminal residue" evidence="1">
    <location>
        <position position="1"/>
    </location>
</feature>
<accession>A0ABN8J0Z2</accession>